<keyword evidence="27" id="KW-1015">Disulfide bond</keyword>
<keyword evidence="40" id="KW-1185">Reference proteome</keyword>
<evidence type="ECO:0000256" key="21">
    <source>
        <dbReference type="ARBA" id="ARBA00022813"/>
    </source>
</evidence>
<accession>A0A8K0E9J7</accession>
<dbReference type="GO" id="GO:0005764">
    <property type="term" value="C:lysosome"/>
    <property type="evidence" value="ECO:0007669"/>
    <property type="project" value="UniProtKB-SubCell"/>
</dbReference>
<dbReference type="InterPro" id="IPR023827">
    <property type="entry name" value="Peptidase_S8_Asp-AS"/>
</dbReference>
<evidence type="ECO:0000256" key="2">
    <source>
        <dbReference type="ARBA" id="ARBA00004177"/>
    </source>
</evidence>
<dbReference type="GO" id="GO:0008203">
    <property type="term" value="P:cholesterol metabolic process"/>
    <property type="evidence" value="ECO:0007669"/>
    <property type="project" value="UniProtKB-KW"/>
</dbReference>
<dbReference type="InterPro" id="IPR036852">
    <property type="entry name" value="Peptidase_S8/S53_dom_sf"/>
</dbReference>
<evidence type="ECO:0000256" key="29">
    <source>
        <dbReference type="ARBA" id="ARBA00023180"/>
    </source>
</evidence>
<dbReference type="PROSITE" id="PS51212">
    <property type="entry name" value="WSC"/>
    <property type="match status" value="1"/>
</dbReference>
<dbReference type="Pfam" id="PF00082">
    <property type="entry name" value="Peptidase_S8"/>
    <property type="match status" value="1"/>
</dbReference>
<dbReference type="PANTHER" id="PTHR43806">
    <property type="entry name" value="PEPTIDASE S8"/>
    <property type="match status" value="1"/>
</dbReference>
<keyword evidence="36" id="KW-0732">Signal</keyword>
<dbReference type="GO" id="GO:0005794">
    <property type="term" value="C:Golgi apparatus"/>
    <property type="evidence" value="ECO:0007669"/>
    <property type="project" value="UniProtKB-SubCell"/>
</dbReference>
<sequence>MLRGRTCYCSVVVVFLVTSLASIGDGRRPPRGVAGRVPGLPSYVTVDGFNMARDGLRPMYTAPDDTSRMPGRYVVVMKDTSDSDAVQHVMGKYKSTVLAAQREGRRRGHPDVISRFHMETVAMEMNVLKGFVAEMTPDDVMIMRTMSDVEYVEEDQVFEKQQSAHAHIPWHLDRIDQQDLPLDGQFNRQPVSQTLDCPSGYQLFADACFKAFDEAKDYSTAEAACATDGGIVAEPRNRAVNDILIKLKTSLNPRVRFWLGLTDREKEGTWRWNDGEELDRSSFTSWADGEPNQAGNEDCAVVEVDSKWNDVPCRLKYRFICQRPAYITKQVYIGCYRDGGSLDIRDLTGDVMKDEENLTPTSCLSHCTSAGYRYAGLQYGKECFCGDNFGGFGAAPESECNKPCSGDAAKTCGGDWRNSIYRTITGYIKQKNQIYKVYSDAKTYTAAGEVCAADGGRLADVRTEAVHDFLVRAARVVDPGRDYWIGLNDQEVEGSWVWSDGDPLGAGDFASWAAGEPNNREGGQLGIQNCGQLWASRGFLWDDDSCDQEDYFLCQVSLAPKKWREDGRCGQGYPAEDGRPAECNPDSGYPCCSSYNYCGNTTDHCECQDCVDYRNTDSVDVYIVDSGIRYSHEEFEGRADWSGFDAHDADGSNKGNDLEGHGTHVAALVGGRTFGVNPRVLLRSVRVLDNRGRGSTFTVIGGLNHIYDKITSNNGARGVVVMSLGSAGVSRTVNQASRELVLLGLPVVVAAGNDGGDACSRSPAGEAEVITVGGTRRNDQLYDRTGRSPPGGATAHGSCVDIFAPAQEVLSAGAECDSCSAVLSGTSQAAPITAGVVTTLLSRDPSMTPAQIRMTLLSTAATNKLDLSPLPEDSRLKTPNKLLQVPTAPLDETAACRTVWSLRSDTDPGSVASAACNVNETMMSCSSLTDGVRTGEFPLDIPNGRQICVAQNGEDGSSVYALARCCILPGRPKCYFKTSERKSPKQDDTAATVTCDQSPGDVLTGCSASAGGSPVGGAFSGNLLVPDRILQRCSAWNSGGGVEAHAFCCQGGNMDCWLVHSDEQTDEVATVSCPGDSVLTGCNALSSGGRAFGARSLDRTCIAHRDPSAAQGVSAHAICCSVDKR</sequence>
<keyword evidence="14" id="KW-0153">Cholesterol metabolism</keyword>
<evidence type="ECO:0000256" key="13">
    <source>
        <dbReference type="ARBA" id="ARBA00022525"/>
    </source>
</evidence>
<evidence type="ECO:0000256" key="11">
    <source>
        <dbReference type="ARBA" id="ARBA00019781"/>
    </source>
</evidence>
<dbReference type="InterPro" id="IPR050131">
    <property type="entry name" value="Peptidase_S8_subtilisin-like"/>
</dbReference>
<dbReference type="FunFam" id="3.40.50.200:FF:000016">
    <property type="entry name" value="Proprotein convertase subtilisin/kexin type 9"/>
    <property type="match status" value="1"/>
</dbReference>
<dbReference type="InterPro" id="IPR010259">
    <property type="entry name" value="S8pro/Inhibitor_I9"/>
</dbReference>
<dbReference type="GO" id="GO:0005783">
    <property type="term" value="C:endoplasmic reticulum"/>
    <property type="evidence" value="ECO:0007669"/>
    <property type="project" value="UniProtKB-SubCell"/>
</dbReference>
<evidence type="ECO:0000256" key="26">
    <source>
        <dbReference type="ARBA" id="ARBA00023098"/>
    </source>
</evidence>
<comment type="subcellular location">
    <subcellularLocation>
        <location evidence="4">Cell surface</location>
    </subcellularLocation>
    <subcellularLocation>
        <location evidence="6">Cytoplasm</location>
    </subcellularLocation>
    <subcellularLocation>
        <location evidence="3">Endoplasmic reticulum</location>
    </subcellularLocation>
    <subcellularLocation>
        <location evidence="2">Endosome</location>
    </subcellularLocation>
    <subcellularLocation>
        <location evidence="7">Golgi apparatus</location>
    </subcellularLocation>
    <subcellularLocation>
        <location evidence="5">Lysosome</location>
    </subcellularLocation>
    <subcellularLocation>
        <location evidence="8">Secreted</location>
    </subcellularLocation>
</comment>
<reference evidence="39" key="1">
    <citation type="submission" date="2022-01" db="EMBL/GenBank/DDBJ databases">
        <authorList>
            <person name="Braso-Vives M."/>
        </authorList>
    </citation>
    <scope>NUCLEOTIDE SEQUENCE</scope>
</reference>
<evidence type="ECO:0000256" key="28">
    <source>
        <dbReference type="ARBA" id="ARBA00023166"/>
    </source>
</evidence>
<dbReference type="PROSITE" id="PS00615">
    <property type="entry name" value="C_TYPE_LECTIN_1"/>
    <property type="match status" value="2"/>
</dbReference>
<feature type="chain" id="PRO_5035442119" description="Proprotein convertase subtilisin/kexin type 9" evidence="36">
    <location>
        <begin position="27"/>
        <end position="1125"/>
    </location>
</feature>
<evidence type="ECO:0000256" key="17">
    <source>
        <dbReference type="ARBA" id="ARBA00022670"/>
    </source>
</evidence>
<keyword evidence="22" id="KW-0256">Endoplasmic reticulum</keyword>
<evidence type="ECO:0000256" key="23">
    <source>
        <dbReference type="ARBA" id="ARBA00022825"/>
    </source>
</evidence>
<dbReference type="InterPro" id="IPR034193">
    <property type="entry name" value="PCSK9_ProteinaseK-like"/>
</dbReference>
<dbReference type="Pfam" id="PF18459">
    <property type="entry name" value="PCSK9_C1"/>
    <property type="match status" value="1"/>
</dbReference>
<dbReference type="Proteomes" id="UP000838412">
    <property type="component" value="Chromosome 14"/>
</dbReference>
<evidence type="ECO:0000256" key="6">
    <source>
        <dbReference type="ARBA" id="ARBA00004496"/>
    </source>
</evidence>
<dbReference type="InterPro" id="IPR001304">
    <property type="entry name" value="C-type_lectin-like"/>
</dbReference>
<keyword evidence="23 34" id="KW-0720">Serine protease</keyword>
<dbReference type="CDD" id="cd10909">
    <property type="entry name" value="ChtBD1_GH18_2"/>
    <property type="match status" value="1"/>
</dbReference>
<feature type="active site" description="Charge relay system" evidence="34">
    <location>
        <position position="661"/>
    </location>
</feature>
<evidence type="ECO:0000256" key="22">
    <source>
        <dbReference type="ARBA" id="ARBA00022824"/>
    </source>
</evidence>
<dbReference type="Gene3D" id="2.60.120.690">
    <property type="entry name" value="Proprotein convertase subtilisin/kexin type 9"/>
    <property type="match status" value="1"/>
</dbReference>
<dbReference type="SUPFAM" id="SSF56436">
    <property type="entry name" value="C-type lectin-like"/>
    <property type="match status" value="2"/>
</dbReference>
<evidence type="ECO:0000256" key="8">
    <source>
        <dbReference type="ARBA" id="ARBA00004613"/>
    </source>
</evidence>
<keyword evidence="19" id="KW-0967">Endosome</keyword>
<evidence type="ECO:0000256" key="16">
    <source>
        <dbReference type="ARBA" id="ARBA00022641"/>
    </source>
</evidence>
<evidence type="ECO:0000256" key="31">
    <source>
        <dbReference type="ARBA" id="ARBA00023228"/>
    </source>
</evidence>
<dbReference type="Pfam" id="PF01822">
    <property type="entry name" value="WSC"/>
    <property type="match status" value="1"/>
</dbReference>
<feature type="domain" description="WSC" evidence="38">
    <location>
        <begin position="329"/>
        <end position="424"/>
    </location>
</feature>
<dbReference type="EMBL" id="OV696699">
    <property type="protein sequence ID" value="CAH1244651.1"/>
    <property type="molecule type" value="Genomic_DNA"/>
</dbReference>
<dbReference type="Pfam" id="PF18463">
    <property type="entry name" value="PCSK9_C3"/>
    <property type="match status" value="1"/>
</dbReference>
<comment type="cofactor">
    <cofactor evidence="1">
        <name>Ca(2+)</name>
        <dbReference type="ChEBI" id="CHEBI:29108"/>
    </cofactor>
</comment>
<evidence type="ECO:0000256" key="36">
    <source>
        <dbReference type="SAM" id="SignalP"/>
    </source>
</evidence>
<proteinExistence type="inferred from homology"/>
<keyword evidence="20 34" id="KW-0378">Hydrolase</keyword>
<gene>
    <name evidence="39" type="primary">PCSK9</name>
    <name evidence="39" type="ORF">BLAG_LOCUS7241</name>
</gene>
<dbReference type="InterPro" id="IPR015500">
    <property type="entry name" value="Peptidase_S8_subtilisin-rel"/>
</dbReference>
<feature type="domain" description="C-type lectin" evidence="37">
    <location>
        <begin position="430"/>
        <end position="555"/>
    </location>
</feature>
<evidence type="ECO:0000256" key="19">
    <source>
        <dbReference type="ARBA" id="ARBA00022753"/>
    </source>
</evidence>
<evidence type="ECO:0000256" key="1">
    <source>
        <dbReference type="ARBA" id="ARBA00001913"/>
    </source>
</evidence>
<dbReference type="InterPro" id="IPR000209">
    <property type="entry name" value="Peptidase_S8/S53_dom"/>
</dbReference>
<evidence type="ECO:0000256" key="35">
    <source>
        <dbReference type="RuleBase" id="RU003355"/>
    </source>
</evidence>
<dbReference type="GO" id="GO:0006915">
    <property type="term" value="P:apoptotic process"/>
    <property type="evidence" value="ECO:0007669"/>
    <property type="project" value="UniProtKB-KW"/>
</dbReference>
<dbReference type="Gene3D" id="3.10.100.10">
    <property type="entry name" value="Mannose-Binding Protein A, subunit A"/>
    <property type="match status" value="2"/>
</dbReference>
<dbReference type="PROSITE" id="PS00138">
    <property type="entry name" value="SUBTILASE_SER"/>
    <property type="match status" value="1"/>
</dbReference>
<evidence type="ECO:0000256" key="4">
    <source>
        <dbReference type="ARBA" id="ARBA00004241"/>
    </source>
</evidence>
<dbReference type="SMART" id="SM00321">
    <property type="entry name" value="WSC"/>
    <property type="match status" value="1"/>
</dbReference>
<evidence type="ECO:0000256" key="20">
    <source>
        <dbReference type="ARBA" id="ARBA00022801"/>
    </source>
</evidence>
<evidence type="ECO:0000313" key="40">
    <source>
        <dbReference type="Proteomes" id="UP000838412"/>
    </source>
</evidence>
<dbReference type="GO" id="GO:0004252">
    <property type="term" value="F:serine-type endopeptidase activity"/>
    <property type="evidence" value="ECO:0007669"/>
    <property type="project" value="UniProtKB-UniRule"/>
</dbReference>
<evidence type="ECO:0000256" key="34">
    <source>
        <dbReference type="PROSITE-ProRule" id="PRU01240"/>
    </source>
</evidence>
<evidence type="ECO:0000256" key="10">
    <source>
        <dbReference type="ARBA" id="ARBA00011841"/>
    </source>
</evidence>
<dbReference type="CDD" id="cd00037">
    <property type="entry name" value="CLECT"/>
    <property type="match status" value="2"/>
</dbReference>
<evidence type="ECO:0000256" key="24">
    <source>
        <dbReference type="ARBA" id="ARBA00022837"/>
    </source>
</evidence>
<keyword evidence="16" id="KW-0765">Sulfation</keyword>
<keyword evidence="12" id="KW-0963">Cytoplasm</keyword>
<name>A0A8K0E9J7_BRALA</name>
<dbReference type="AlphaFoldDB" id="A0A8K0E9J7"/>
<evidence type="ECO:0000256" key="3">
    <source>
        <dbReference type="ARBA" id="ARBA00004240"/>
    </source>
</evidence>
<evidence type="ECO:0000256" key="5">
    <source>
        <dbReference type="ARBA" id="ARBA00004371"/>
    </source>
</evidence>
<dbReference type="InterPro" id="IPR023828">
    <property type="entry name" value="Peptidase_S8_Ser-AS"/>
</dbReference>
<feature type="active site" description="Charge relay system" evidence="34">
    <location>
        <position position="625"/>
    </location>
</feature>
<evidence type="ECO:0000259" key="37">
    <source>
        <dbReference type="PROSITE" id="PS50041"/>
    </source>
</evidence>
<dbReference type="InterPro" id="IPR016187">
    <property type="entry name" value="CTDL_fold"/>
</dbReference>
<evidence type="ECO:0000256" key="30">
    <source>
        <dbReference type="ARBA" id="ARBA00023221"/>
    </source>
</evidence>
<evidence type="ECO:0000256" key="32">
    <source>
        <dbReference type="ARBA" id="ARBA00032525"/>
    </source>
</evidence>
<keyword evidence="17 34" id="KW-0645">Protease</keyword>
<dbReference type="InterPro" id="IPR016186">
    <property type="entry name" value="C-type_lectin-like/link_sf"/>
</dbReference>
<dbReference type="GO" id="GO:0009986">
    <property type="term" value="C:cell surface"/>
    <property type="evidence" value="ECO:0007669"/>
    <property type="project" value="UniProtKB-SubCell"/>
</dbReference>
<feature type="active site" description="Charge relay system" evidence="34">
    <location>
        <position position="827"/>
    </location>
</feature>
<evidence type="ECO:0000256" key="12">
    <source>
        <dbReference type="ARBA" id="ARBA00022490"/>
    </source>
</evidence>
<evidence type="ECO:0000256" key="7">
    <source>
        <dbReference type="ARBA" id="ARBA00004555"/>
    </source>
</evidence>
<keyword evidence="25" id="KW-0333">Golgi apparatus</keyword>
<dbReference type="Pfam" id="PF05922">
    <property type="entry name" value="Inhibitor_I9"/>
    <property type="match status" value="1"/>
</dbReference>
<evidence type="ECO:0000256" key="9">
    <source>
        <dbReference type="ARBA" id="ARBA00011073"/>
    </source>
</evidence>
<keyword evidence="18" id="KW-0053">Apoptosis</keyword>
<protein>
    <recommendedName>
        <fullName evidence="11">Proprotein convertase subtilisin/kexin type 9</fullName>
    </recommendedName>
    <alternativeName>
        <fullName evidence="33">Proprotein convertase 9</fullName>
    </alternativeName>
    <alternativeName>
        <fullName evidence="32">Subtilisin/kexin-like protease PC9</fullName>
    </alternativeName>
</protein>
<keyword evidence="30" id="KW-0753">Steroid metabolism</keyword>
<dbReference type="CDD" id="cd04077">
    <property type="entry name" value="Peptidases_S8_PCSK9_ProteinaseK_like"/>
    <property type="match status" value="1"/>
</dbReference>
<dbReference type="GO" id="GO:0006508">
    <property type="term" value="P:proteolysis"/>
    <property type="evidence" value="ECO:0007669"/>
    <property type="project" value="UniProtKB-KW"/>
</dbReference>
<dbReference type="InterPro" id="IPR037045">
    <property type="entry name" value="S8pro/Inhibitor_I9_sf"/>
</dbReference>
<keyword evidence="28" id="KW-1207">Sterol metabolism</keyword>
<dbReference type="PROSITE" id="PS00136">
    <property type="entry name" value="SUBTILASE_ASP"/>
    <property type="match status" value="1"/>
</dbReference>
<dbReference type="InterPro" id="IPR041254">
    <property type="entry name" value="PCSK9_C1"/>
</dbReference>
<evidence type="ECO:0000256" key="14">
    <source>
        <dbReference type="ARBA" id="ARBA00022548"/>
    </source>
</evidence>
<dbReference type="PROSITE" id="PS51892">
    <property type="entry name" value="SUBTILASE"/>
    <property type="match status" value="1"/>
</dbReference>
<dbReference type="Pfam" id="PF00059">
    <property type="entry name" value="Lectin_C"/>
    <property type="match status" value="2"/>
</dbReference>
<keyword evidence="31" id="KW-0458">Lysosome</keyword>
<evidence type="ECO:0000256" key="18">
    <source>
        <dbReference type="ARBA" id="ARBA00022703"/>
    </source>
</evidence>
<dbReference type="SUPFAM" id="SSF52743">
    <property type="entry name" value="Subtilisin-like"/>
    <property type="match status" value="1"/>
</dbReference>
<evidence type="ECO:0000313" key="39">
    <source>
        <dbReference type="EMBL" id="CAH1244651.1"/>
    </source>
</evidence>
<comment type="similarity">
    <text evidence="9 34 35">Belongs to the peptidase S8 family.</text>
</comment>
<evidence type="ECO:0000256" key="33">
    <source>
        <dbReference type="ARBA" id="ARBA00032870"/>
    </source>
</evidence>
<dbReference type="InterPro" id="IPR018378">
    <property type="entry name" value="C-type_lectin_CS"/>
</dbReference>
<dbReference type="PANTHER" id="PTHR43806:SF60">
    <property type="entry name" value="PROPROTEIN CONVERTASE SUBTILISIN_KEXIN TYPE 9"/>
    <property type="match status" value="1"/>
</dbReference>
<dbReference type="Gene3D" id="3.40.50.200">
    <property type="entry name" value="Peptidase S8/S53 domain"/>
    <property type="match status" value="1"/>
</dbReference>
<feature type="signal peptide" evidence="36">
    <location>
        <begin position="1"/>
        <end position="26"/>
    </location>
</feature>
<keyword evidence="13" id="KW-0964">Secreted</keyword>
<dbReference type="GO" id="GO:0005615">
    <property type="term" value="C:extracellular space"/>
    <property type="evidence" value="ECO:0007669"/>
    <property type="project" value="TreeGrafter"/>
</dbReference>
<evidence type="ECO:0000256" key="27">
    <source>
        <dbReference type="ARBA" id="ARBA00023157"/>
    </source>
</evidence>
<evidence type="ECO:0000256" key="25">
    <source>
        <dbReference type="ARBA" id="ARBA00023034"/>
    </source>
</evidence>
<dbReference type="SMART" id="SM00034">
    <property type="entry name" value="CLECT"/>
    <property type="match status" value="2"/>
</dbReference>
<evidence type="ECO:0000256" key="15">
    <source>
        <dbReference type="ARBA" id="ARBA00022553"/>
    </source>
</evidence>
<keyword evidence="26" id="KW-0443">Lipid metabolism</keyword>
<dbReference type="InterPro" id="IPR041051">
    <property type="entry name" value="PCSK9_C3"/>
</dbReference>
<keyword evidence="21" id="KW-0068">Autocatalytic cleavage</keyword>
<dbReference type="Gene3D" id="3.30.70.80">
    <property type="entry name" value="Peptidase S8 propeptide/proteinase inhibitor I9"/>
    <property type="match status" value="1"/>
</dbReference>
<dbReference type="GO" id="GO:0005768">
    <property type="term" value="C:endosome"/>
    <property type="evidence" value="ECO:0007669"/>
    <property type="project" value="UniProtKB-SubCell"/>
</dbReference>
<keyword evidence="29" id="KW-0325">Glycoprotein</keyword>
<comment type="subunit">
    <text evidence="10">Monomer. Can self-associate to form dimers and higher multimers which may have increased LDLR degrading activity. The precursor protein but not the mature protein may form multimers. Interacts with APOB, VLDLR, LRP8/APOER2 and BACE1. The full-length immature form (pro-PCSK9) interacts with SCNN1A, SCNN1B and SCNN1G. The pro-PCSK9 form (via C-terminal domain) interacts with LDLR. Interacts (via the C-terminal domain) with ANXA2 (via repeat Annexin 1); the interaction inhibits the degradation of LDLR.</text>
</comment>
<dbReference type="OrthoDB" id="10043391at2759"/>
<organism evidence="39 40">
    <name type="scientific">Branchiostoma lanceolatum</name>
    <name type="common">Common lancelet</name>
    <name type="synonym">Amphioxus lanceolatum</name>
    <dbReference type="NCBI Taxonomy" id="7740"/>
    <lineage>
        <taxon>Eukaryota</taxon>
        <taxon>Metazoa</taxon>
        <taxon>Chordata</taxon>
        <taxon>Cephalochordata</taxon>
        <taxon>Leptocardii</taxon>
        <taxon>Amphioxiformes</taxon>
        <taxon>Branchiostomatidae</taxon>
        <taxon>Branchiostoma</taxon>
    </lineage>
</organism>
<feature type="domain" description="C-type lectin" evidence="37">
    <location>
        <begin position="204"/>
        <end position="322"/>
    </location>
</feature>
<keyword evidence="15" id="KW-0597">Phosphoprotein</keyword>
<dbReference type="PROSITE" id="PS50041">
    <property type="entry name" value="C_TYPE_LECTIN_2"/>
    <property type="match status" value="2"/>
</dbReference>
<keyword evidence="24" id="KW-0106">Calcium</keyword>
<dbReference type="InterPro" id="IPR002889">
    <property type="entry name" value="WSC_carb-bd"/>
</dbReference>
<evidence type="ECO:0000259" key="38">
    <source>
        <dbReference type="PROSITE" id="PS51212"/>
    </source>
</evidence>
<dbReference type="PRINTS" id="PR00723">
    <property type="entry name" value="SUBTILISIN"/>
</dbReference>